<evidence type="ECO:0000256" key="8">
    <source>
        <dbReference type="SAM" id="Phobius"/>
    </source>
</evidence>
<keyword evidence="3" id="KW-1003">Cell membrane</keyword>
<name>A0A4Q2EIT7_9ACTN</name>
<sequence>MSQWQPVTRRTEENEPTIVLGDEPTVGIPTLPERTELLDVTPLRDSDDAPLATGTSADQSGEPHDDAADLLPGVGDEPGEVRDDAAYTLALARMQNRRLTDLGLVVLRLCALPLVLHGVQQLTHLGPAIAALRDAPLFGHVPDLSAVALGVAWVILPLLLAAGLFTRIAAAVQVALVAAVYASHLLGGVPVLDPFTGTLALEGTLAYGAVALPLVLTGAGRVSVDHVLGASRRERVADRRASRQRSRGSR</sequence>
<reference evidence="9 10" key="1">
    <citation type="submission" date="2018-01" db="EMBL/GenBank/DDBJ databases">
        <title>Lactibacter flavus gen. nov., sp. nov., a novel bacterium of the family Propionibacteriaceae isolated from raw milk and dairy products.</title>
        <authorList>
            <person name="Wenning M."/>
            <person name="Breitenwieser F."/>
            <person name="Huptas C."/>
            <person name="von Neubeck M."/>
            <person name="Busse H.-J."/>
            <person name="Scherer S."/>
        </authorList>
    </citation>
    <scope>NUCLEOTIDE SEQUENCE [LARGE SCALE GENOMIC DNA]</scope>
    <source>
        <strain evidence="9 10">VG341</strain>
    </source>
</reference>
<accession>A0A4Q2EIT7</accession>
<evidence type="ECO:0000313" key="9">
    <source>
        <dbReference type="EMBL" id="RXW33441.1"/>
    </source>
</evidence>
<dbReference type="OrthoDB" id="346004at2"/>
<dbReference type="InterPro" id="IPR051907">
    <property type="entry name" value="DoxX-like_oxidoreductase"/>
</dbReference>
<dbReference type="Pfam" id="PF07681">
    <property type="entry name" value="DoxX"/>
    <property type="match status" value="1"/>
</dbReference>
<evidence type="ECO:0008006" key="11">
    <source>
        <dbReference type="Google" id="ProtNLM"/>
    </source>
</evidence>
<feature type="transmembrane region" description="Helical" evidence="8">
    <location>
        <begin position="204"/>
        <end position="224"/>
    </location>
</feature>
<comment type="subcellular location">
    <subcellularLocation>
        <location evidence="1">Cell membrane</location>
        <topology evidence="1">Multi-pass membrane protein</topology>
    </subcellularLocation>
</comment>
<evidence type="ECO:0000256" key="1">
    <source>
        <dbReference type="ARBA" id="ARBA00004651"/>
    </source>
</evidence>
<feature type="compositionally biased region" description="Basic and acidic residues" evidence="7">
    <location>
        <begin position="33"/>
        <end position="47"/>
    </location>
</feature>
<comment type="similarity">
    <text evidence="2">Belongs to the DoxX family.</text>
</comment>
<keyword evidence="5 8" id="KW-1133">Transmembrane helix</keyword>
<dbReference type="EMBL" id="PPCV01000001">
    <property type="protein sequence ID" value="RXW33441.1"/>
    <property type="molecule type" value="Genomic_DNA"/>
</dbReference>
<evidence type="ECO:0000256" key="3">
    <source>
        <dbReference type="ARBA" id="ARBA00022475"/>
    </source>
</evidence>
<dbReference type="AlphaFoldDB" id="A0A4Q2EIT7"/>
<dbReference type="InterPro" id="IPR032808">
    <property type="entry name" value="DoxX"/>
</dbReference>
<dbReference type="GO" id="GO:0005886">
    <property type="term" value="C:plasma membrane"/>
    <property type="evidence" value="ECO:0007669"/>
    <property type="project" value="UniProtKB-SubCell"/>
</dbReference>
<gene>
    <name evidence="9" type="ORF">C1706_01380</name>
</gene>
<keyword evidence="10" id="KW-1185">Reference proteome</keyword>
<evidence type="ECO:0000313" key="10">
    <source>
        <dbReference type="Proteomes" id="UP000290624"/>
    </source>
</evidence>
<dbReference type="PANTHER" id="PTHR33452:SF1">
    <property type="entry name" value="INNER MEMBRANE PROTEIN YPHA-RELATED"/>
    <property type="match status" value="1"/>
</dbReference>
<proteinExistence type="inferred from homology"/>
<evidence type="ECO:0000256" key="7">
    <source>
        <dbReference type="SAM" id="MobiDB-lite"/>
    </source>
</evidence>
<evidence type="ECO:0000256" key="6">
    <source>
        <dbReference type="ARBA" id="ARBA00023136"/>
    </source>
</evidence>
<dbReference type="Proteomes" id="UP000290624">
    <property type="component" value="Unassembled WGS sequence"/>
</dbReference>
<feature type="transmembrane region" description="Helical" evidence="8">
    <location>
        <begin position="144"/>
        <end position="165"/>
    </location>
</feature>
<keyword evidence="6 8" id="KW-0472">Membrane</keyword>
<evidence type="ECO:0000256" key="5">
    <source>
        <dbReference type="ARBA" id="ARBA00022989"/>
    </source>
</evidence>
<dbReference type="PANTHER" id="PTHR33452">
    <property type="entry name" value="OXIDOREDUCTASE CATD-RELATED"/>
    <property type="match status" value="1"/>
</dbReference>
<evidence type="ECO:0000256" key="4">
    <source>
        <dbReference type="ARBA" id="ARBA00022692"/>
    </source>
</evidence>
<evidence type="ECO:0000256" key="2">
    <source>
        <dbReference type="ARBA" id="ARBA00006679"/>
    </source>
</evidence>
<feature type="transmembrane region" description="Helical" evidence="8">
    <location>
        <begin position="99"/>
        <end position="119"/>
    </location>
</feature>
<feature type="region of interest" description="Disordered" evidence="7">
    <location>
        <begin position="1"/>
        <end position="78"/>
    </location>
</feature>
<feature type="transmembrane region" description="Helical" evidence="8">
    <location>
        <begin position="172"/>
        <end position="192"/>
    </location>
</feature>
<dbReference type="RefSeq" id="WP_129457406.1">
    <property type="nucleotide sequence ID" value="NZ_PPCV01000001.1"/>
</dbReference>
<keyword evidence="4 8" id="KW-0812">Transmembrane</keyword>
<comment type="caution">
    <text evidence="9">The sequence shown here is derived from an EMBL/GenBank/DDBJ whole genome shotgun (WGS) entry which is preliminary data.</text>
</comment>
<protein>
    <recommendedName>
        <fullName evidence="11">DoxX family protein</fullName>
    </recommendedName>
</protein>
<organism evidence="9 10">
    <name type="scientific">Propioniciclava flava</name>
    <dbReference type="NCBI Taxonomy" id="2072026"/>
    <lineage>
        <taxon>Bacteria</taxon>
        <taxon>Bacillati</taxon>
        <taxon>Actinomycetota</taxon>
        <taxon>Actinomycetes</taxon>
        <taxon>Propionibacteriales</taxon>
        <taxon>Propionibacteriaceae</taxon>
        <taxon>Propioniciclava</taxon>
    </lineage>
</organism>